<keyword evidence="8 17" id="KW-0547">Nucleotide-binding</keyword>
<dbReference type="SUPFAM" id="SSF56784">
    <property type="entry name" value="HAD-like"/>
    <property type="match status" value="1"/>
</dbReference>
<accession>A0A4U7JDV5</accession>
<feature type="domain" description="HMA" evidence="18">
    <location>
        <begin position="2"/>
        <end position="64"/>
    </location>
</feature>
<evidence type="ECO:0000256" key="6">
    <source>
        <dbReference type="ARBA" id="ARBA00022692"/>
    </source>
</evidence>
<dbReference type="NCBIfam" id="TIGR01525">
    <property type="entry name" value="ATPase-IB_hvy"/>
    <property type="match status" value="1"/>
</dbReference>
<evidence type="ECO:0000256" key="9">
    <source>
        <dbReference type="ARBA" id="ARBA00022833"/>
    </source>
</evidence>
<dbReference type="SUPFAM" id="SSF55008">
    <property type="entry name" value="HMA, heavy metal-associated domain"/>
    <property type="match status" value="2"/>
</dbReference>
<comment type="catalytic activity">
    <reaction evidence="16">
        <text>Cd(2+)(in) + ATP + H2O = Cd(2+)(out) + ADP + phosphate + H(+)</text>
        <dbReference type="Rhea" id="RHEA:12132"/>
        <dbReference type="ChEBI" id="CHEBI:15377"/>
        <dbReference type="ChEBI" id="CHEBI:15378"/>
        <dbReference type="ChEBI" id="CHEBI:30616"/>
        <dbReference type="ChEBI" id="CHEBI:43474"/>
        <dbReference type="ChEBI" id="CHEBI:48775"/>
        <dbReference type="ChEBI" id="CHEBI:456216"/>
        <dbReference type="EC" id="7.2.2.21"/>
    </reaction>
</comment>
<dbReference type="PRINTS" id="PR00941">
    <property type="entry name" value="CDATPASE"/>
</dbReference>
<dbReference type="CDD" id="cd07548">
    <property type="entry name" value="P-type_ATPase-Cd_Zn_Co_like"/>
    <property type="match status" value="1"/>
</dbReference>
<dbReference type="InterPro" id="IPR059000">
    <property type="entry name" value="ATPase_P-type_domA"/>
</dbReference>
<dbReference type="Pfam" id="PF00403">
    <property type="entry name" value="HMA"/>
    <property type="match status" value="2"/>
</dbReference>
<dbReference type="PROSITE" id="PS00154">
    <property type="entry name" value="ATPASE_E1_E2"/>
    <property type="match status" value="1"/>
</dbReference>
<dbReference type="Proteomes" id="UP000306409">
    <property type="component" value="Chromosome"/>
</dbReference>
<reference evidence="19 20" key="1">
    <citation type="submission" date="2020-09" db="EMBL/GenBank/DDBJ databases">
        <title>Characterization and genome sequencing of Ruminiclostridium sp. nov. MA18.</title>
        <authorList>
            <person name="Rettenmaier R."/>
            <person name="Kowollik M.-L."/>
            <person name="Liebl W."/>
            <person name="Zverlov V."/>
        </authorList>
    </citation>
    <scope>NUCLEOTIDE SEQUENCE [LARGE SCALE GENOMIC DNA]</scope>
    <source>
        <strain evidence="19 20">MA18</strain>
    </source>
</reference>
<dbReference type="KEGG" id="rher:EHE19_012605"/>
<keyword evidence="13 17" id="KW-1133">Transmembrane helix</keyword>
<dbReference type="EMBL" id="CP061336">
    <property type="protein sequence ID" value="QNU65750.1"/>
    <property type="molecule type" value="Genomic_DNA"/>
</dbReference>
<feature type="transmembrane region" description="Helical" evidence="17">
    <location>
        <begin position="406"/>
        <end position="426"/>
    </location>
</feature>
<dbReference type="AlphaFoldDB" id="A0A4U7JDV5"/>
<evidence type="ECO:0000256" key="16">
    <source>
        <dbReference type="ARBA" id="ARBA00049338"/>
    </source>
</evidence>
<keyword evidence="9" id="KW-0862">Zinc</keyword>
<feature type="transmembrane region" description="Helical" evidence="17">
    <location>
        <begin position="182"/>
        <end position="200"/>
    </location>
</feature>
<organism evidence="19 20">
    <name type="scientific">Ruminiclostridium herbifermentans</name>
    <dbReference type="NCBI Taxonomy" id="2488810"/>
    <lineage>
        <taxon>Bacteria</taxon>
        <taxon>Bacillati</taxon>
        <taxon>Bacillota</taxon>
        <taxon>Clostridia</taxon>
        <taxon>Eubacteriales</taxon>
        <taxon>Oscillospiraceae</taxon>
        <taxon>Ruminiclostridium</taxon>
    </lineage>
</organism>
<dbReference type="GO" id="GO:0005524">
    <property type="term" value="F:ATP binding"/>
    <property type="evidence" value="ECO:0007669"/>
    <property type="project" value="UniProtKB-UniRule"/>
</dbReference>
<dbReference type="GO" id="GO:0016463">
    <property type="term" value="F:P-type zinc transporter activity"/>
    <property type="evidence" value="ECO:0007669"/>
    <property type="project" value="UniProtKB-EC"/>
</dbReference>
<name>A0A4U7JDV5_9FIRM</name>
<dbReference type="PANTHER" id="PTHR48085:SF5">
    <property type="entry name" value="CADMIUM_ZINC-TRANSPORTING ATPASE HMA4-RELATED"/>
    <property type="match status" value="1"/>
</dbReference>
<dbReference type="FunFam" id="2.70.150.10:FF:000002">
    <property type="entry name" value="Copper-transporting ATPase 1, putative"/>
    <property type="match status" value="1"/>
</dbReference>
<feature type="transmembrane region" description="Helical" evidence="17">
    <location>
        <begin position="767"/>
        <end position="786"/>
    </location>
</feature>
<dbReference type="Gene3D" id="2.70.150.10">
    <property type="entry name" value="Calcium-transporting ATPase, cytoplasmic transduction domain A"/>
    <property type="match status" value="1"/>
</dbReference>
<dbReference type="NCBIfam" id="TIGR01512">
    <property type="entry name" value="ATPase-IB2_Cd"/>
    <property type="match status" value="1"/>
</dbReference>
<keyword evidence="12" id="KW-1278">Translocase</keyword>
<comment type="subcellular location">
    <subcellularLocation>
        <location evidence="1">Cell membrane</location>
        <topology evidence="1">Multi-pass membrane protein</topology>
    </subcellularLocation>
</comment>
<evidence type="ECO:0000256" key="17">
    <source>
        <dbReference type="RuleBase" id="RU362081"/>
    </source>
</evidence>
<gene>
    <name evidence="19" type="primary">cadA</name>
    <name evidence="19" type="ORF">EHE19_012605</name>
</gene>
<keyword evidence="5" id="KW-0597">Phosphoprotein</keyword>
<dbReference type="Pfam" id="PF00122">
    <property type="entry name" value="E1-E2_ATPase"/>
    <property type="match status" value="1"/>
</dbReference>
<dbReference type="RefSeq" id="WP_137697878.1">
    <property type="nucleotide sequence ID" value="NZ_CP061336.1"/>
</dbReference>
<evidence type="ECO:0000256" key="7">
    <source>
        <dbReference type="ARBA" id="ARBA00022723"/>
    </source>
</evidence>
<dbReference type="PRINTS" id="PR00119">
    <property type="entry name" value="CATATPASE"/>
</dbReference>
<keyword evidence="10 17" id="KW-0067">ATP-binding</keyword>
<dbReference type="InterPro" id="IPR023214">
    <property type="entry name" value="HAD_sf"/>
</dbReference>
<dbReference type="InterPro" id="IPR006121">
    <property type="entry name" value="HMA_dom"/>
</dbReference>
<feature type="transmembrane region" description="Helical" evidence="17">
    <location>
        <begin position="739"/>
        <end position="761"/>
    </location>
</feature>
<evidence type="ECO:0000256" key="12">
    <source>
        <dbReference type="ARBA" id="ARBA00022967"/>
    </source>
</evidence>
<dbReference type="GO" id="GO:0008551">
    <property type="term" value="F:P-type cadmium transporter activity"/>
    <property type="evidence" value="ECO:0007669"/>
    <property type="project" value="UniProtKB-EC"/>
</dbReference>
<evidence type="ECO:0000256" key="13">
    <source>
        <dbReference type="ARBA" id="ARBA00022989"/>
    </source>
</evidence>
<keyword evidence="20" id="KW-1185">Reference proteome</keyword>
<dbReference type="Gene3D" id="3.40.1110.10">
    <property type="entry name" value="Calcium-transporting ATPase, cytoplasmic domain N"/>
    <property type="match status" value="1"/>
</dbReference>
<evidence type="ECO:0000256" key="2">
    <source>
        <dbReference type="ARBA" id="ARBA00006024"/>
    </source>
</evidence>
<dbReference type="FunFam" id="3.40.1110.10:FF:000066">
    <property type="entry name" value="Cadmium-translocating P-type ATPase"/>
    <property type="match status" value="1"/>
</dbReference>
<keyword evidence="7 17" id="KW-0479">Metal-binding</keyword>
<dbReference type="Gene3D" id="3.40.50.1000">
    <property type="entry name" value="HAD superfamily/HAD-like"/>
    <property type="match status" value="1"/>
</dbReference>
<evidence type="ECO:0000313" key="20">
    <source>
        <dbReference type="Proteomes" id="UP000306409"/>
    </source>
</evidence>
<sequence>MVKKEIILEGLNCAQCANKIEQKVSRISNVNSASVNFISKTLTIETGHIEKIDEILKQANEIILRLEPNVIIKEKDTEKMSQKVFKVIGLDCANCASKIEKEINKIDGIKNATMNFATNKLIIEFSEKNRMKEVTEAAIKAAKRLEDGIEIIDEDMITERGNGKNQVERDNHIEFNNNIKKLVCFGISVVLFSIALLLKVPFWIEFALFFIAYLFVGLDVLIKAIKNIIRGQVFDENFLMAVATIGAFSIKEFPEGVAVMLFYQVGEFFQDYAVNRSRKSITALMDIRPDFANIKVGSEIKRVTPEEVKVGNIIIIKPGEKIPLDGKVIEGKSRVDTSALTGESVPRELAAGDEALAGFINNSGVLTIEVTKEFGETTVSKILDLVQNASSKKAPTENFITKFAKYYTPIVVLSAVVIALLPPLIIQDATFGEWIYRALVFLVVSCPCALVVSIPLSFFGGIGGASRNGILVKGSNYLEALNNVDTVVFDKTGTLTKGTFNVTEINAEGKISKEELLELAALSESYSNHPIALSIIRAYGKELNKDAIKDYNEISGYGINAVIENKKVSVGNIRLMKKENIDVADRPVIGSVVYISVDGEYAGHIVISDEIKDDAKNAVTSLKEIGIKNITMLTGDNDSVGKAIANKLGIEKVYTELLPDQKVEKLEKIIEHKTTKDKVVFVGDGINDAPVLARADVGVAMVGLGSDAAIEAADVVLMTDEPSKIITAIKIAKRTRNIVWQNISFALGVKILVLILGTFGIATMWEAVFADVGVALIAIINAMRAMKMQK</sequence>
<keyword evidence="3 17" id="KW-1003">Cell membrane</keyword>
<dbReference type="OrthoDB" id="9813266at2"/>
<evidence type="ECO:0000256" key="10">
    <source>
        <dbReference type="ARBA" id="ARBA00022840"/>
    </source>
</evidence>
<evidence type="ECO:0000313" key="19">
    <source>
        <dbReference type="EMBL" id="QNU65750.1"/>
    </source>
</evidence>
<evidence type="ECO:0000259" key="18">
    <source>
        <dbReference type="PROSITE" id="PS50846"/>
    </source>
</evidence>
<dbReference type="GO" id="GO:0005886">
    <property type="term" value="C:plasma membrane"/>
    <property type="evidence" value="ECO:0007669"/>
    <property type="project" value="UniProtKB-SubCell"/>
</dbReference>
<dbReference type="InterPro" id="IPR051014">
    <property type="entry name" value="Cation_Transport_ATPase_IB"/>
</dbReference>
<dbReference type="InterPro" id="IPR008250">
    <property type="entry name" value="ATPase_P-typ_transduc_dom_A_sf"/>
</dbReference>
<protein>
    <submittedName>
        <fullName evidence="19">Cadmium-translocating P-type ATPase</fullName>
    </submittedName>
</protein>
<keyword evidence="4" id="KW-0104">Cadmium</keyword>
<dbReference type="PROSITE" id="PS50846">
    <property type="entry name" value="HMA_2"/>
    <property type="match status" value="2"/>
</dbReference>
<dbReference type="GO" id="GO:0016887">
    <property type="term" value="F:ATP hydrolysis activity"/>
    <property type="evidence" value="ECO:0007669"/>
    <property type="project" value="InterPro"/>
</dbReference>
<dbReference type="SUPFAM" id="SSF81665">
    <property type="entry name" value="Calcium ATPase, transmembrane domain M"/>
    <property type="match status" value="1"/>
</dbReference>
<keyword evidence="11" id="KW-0460">Magnesium</keyword>
<dbReference type="NCBIfam" id="TIGR01494">
    <property type="entry name" value="ATPase_P-type"/>
    <property type="match status" value="1"/>
</dbReference>
<feature type="transmembrane region" description="Helical" evidence="17">
    <location>
        <begin position="438"/>
        <end position="459"/>
    </location>
</feature>
<evidence type="ECO:0000256" key="1">
    <source>
        <dbReference type="ARBA" id="ARBA00004651"/>
    </source>
</evidence>
<dbReference type="InterPro" id="IPR001757">
    <property type="entry name" value="P_typ_ATPase"/>
</dbReference>
<feature type="domain" description="HMA" evidence="18">
    <location>
        <begin position="81"/>
        <end position="146"/>
    </location>
</feature>
<comment type="catalytic activity">
    <reaction evidence="15">
        <text>Zn(2+)(in) + ATP + H2O = Zn(2+)(out) + ADP + phosphate + H(+)</text>
        <dbReference type="Rhea" id="RHEA:20621"/>
        <dbReference type="ChEBI" id="CHEBI:15377"/>
        <dbReference type="ChEBI" id="CHEBI:15378"/>
        <dbReference type="ChEBI" id="CHEBI:29105"/>
        <dbReference type="ChEBI" id="CHEBI:30616"/>
        <dbReference type="ChEBI" id="CHEBI:43474"/>
        <dbReference type="ChEBI" id="CHEBI:456216"/>
        <dbReference type="EC" id="7.2.2.12"/>
    </reaction>
</comment>
<dbReference type="InterPro" id="IPR023299">
    <property type="entry name" value="ATPase_P-typ_cyto_dom_N"/>
</dbReference>
<keyword evidence="14 17" id="KW-0472">Membrane</keyword>
<evidence type="ECO:0000256" key="14">
    <source>
        <dbReference type="ARBA" id="ARBA00023136"/>
    </source>
</evidence>
<comment type="similarity">
    <text evidence="2 17">Belongs to the cation transport ATPase (P-type) (TC 3.A.3) family. Type IB subfamily.</text>
</comment>
<evidence type="ECO:0000256" key="11">
    <source>
        <dbReference type="ARBA" id="ARBA00022842"/>
    </source>
</evidence>
<evidence type="ECO:0000256" key="4">
    <source>
        <dbReference type="ARBA" id="ARBA00022539"/>
    </source>
</evidence>
<evidence type="ECO:0000256" key="5">
    <source>
        <dbReference type="ARBA" id="ARBA00022553"/>
    </source>
</evidence>
<dbReference type="GO" id="GO:0046872">
    <property type="term" value="F:metal ion binding"/>
    <property type="evidence" value="ECO:0007669"/>
    <property type="project" value="UniProtKB-KW"/>
</dbReference>
<keyword evidence="6 17" id="KW-0812">Transmembrane</keyword>
<evidence type="ECO:0000256" key="15">
    <source>
        <dbReference type="ARBA" id="ARBA00047308"/>
    </source>
</evidence>
<evidence type="ECO:0000256" key="8">
    <source>
        <dbReference type="ARBA" id="ARBA00022741"/>
    </source>
</evidence>
<dbReference type="Pfam" id="PF00702">
    <property type="entry name" value="Hydrolase"/>
    <property type="match status" value="1"/>
</dbReference>
<dbReference type="InterPro" id="IPR027256">
    <property type="entry name" value="P-typ_ATPase_IB"/>
</dbReference>
<dbReference type="InterPro" id="IPR036412">
    <property type="entry name" value="HAD-like_sf"/>
</dbReference>
<dbReference type="InterPro" id="IPR023298">
    <property type="entry name" value="ATPase_P-typ_TM_dom_sf"/>
</dbReference>
<evidence type="ECO:0000256" key="3">
    <source>
        <dbReference type="ARBA" id="ARBA00022475"/>
    </source>
</evidence>
<dbReference type="Gene3D" id="3.30.70.100">
    <property type="match status" value="2"/>
</dbReference>
<dbReference type="PANTHER" id="PTHR48085">
    <property type="entry name" value="CADMIUM/ZINC-TRANSPORTING ATPASE HMA2-RELATED"/>
    <property type="match status" value="1"/>
</dbReference>
<feature type="transmembrane region" description="Helical" evidence="17">
    <location>
        <begin position="206"/>
        <end position="225"/>
    </location>
</feature>
<proteinExistence type="inferred from homology"/>
<dbReference type="SUPFAM" id="SSF81653">
    <property type="entry name" value="Calcium ATPase, transduction domain A"/>
    <property type="match status" value="1"/>
</dbReference>
<dbReference type="InterPro" id="IPR036163">
    <property type="entry name" value="HMA_dom_sf"/>
</dbReference>
<dbReference type="CDD" id="cd00371">
    <property type="entry name" value="HMA"/>
    <property type="match status" value="2"/>
</dbReference>
<dbReference type="InterPro" id="IPR018303">
    <property type="entry name" value="ATPase_P-typ_P_site"/>
</dbReference>